<dbReference type="AlphaFoldDB" id="A0A9R0UB67"/>
<dbReference type="KEGG" id="amn:RAM_29625"/>
<reference evidence="2 3" key="1">
    <citation type="journal article" date="2011" name="J. Bacteriol.">
        <title>Whole genome sequence of the rifamycin B-producing strain Amycolatopsis mediterranei S699.</title>
        <authorList>
            <person name="Verma M."/>
            <person name="Kaur J."/>
            <person name="Kumar M."/>
            <person name="Kumari K."/>
            <person name="Saxena A."/>
            <person name="Anand S."/>
            <person name="Nigam A."/>
            <person name="Ravi V."/>
            <person name="Raghuvanshi S."/>
            <person name="Khurana P."/>
            <person name="Tyagi A.K."/>
            <person name="Khurana J.P."/>
            <person name="Lal R."/>
        </authorList>
    </citation>
    <scope>NUCLEOTIDE SEQUENCE [LARGE SCALE GENOMIC DNA]</scope>
    <source>
        <strain evidence="2 3">S699</strain>
    </source>
</reference>
<name>A0A9R0UB67_AMYMS</name>
<feature type="compositionally biased region" description="Low complexity" evidence="1">
    <location>
        <begin position="122"/>
        <end position="132"/>
    </location>
</feature>
<gene>
    <name evidence="2" type="ordered locus">RAM_29625</name>
</gene>
<accession>A0A9R0UB67</accession>
<protein>
    <submittedName>
        <fullName evidence="2">Uncharacterized protein</fullName>
    </submittedName>
</protein>
<dbReference type="Proteomes" id="UP000006138">
    <property type="component" value="Chromosome"/>
</dbReference>
<proteinExistence type="predicted"/>
<organism evidence="2 3">
    <name type="scientific">Amycolatopsis mediterranei (strain S699)</name>
    <name type="common">Nocardia mediterranei</name>
    <dbReference type="NCBI Taxonomy" id="713604"/>
    <lineage>
        <taxon>Bacteria</taxon>
        <taxon>Bacillati</taxon>
        <taxon>Actinomycetota</taxon>
        <taxon>Actinomycetes</taxon>
        <taxon>Pseudonocardiales</taxon>
        <taxon>Pseudonocardiaceae</taxon>
        <taxon>Amycolatopsis</taxon>
    </lineage>
</organism>
<dbReference type="EMBL" id="CP002896">
    <property type="protein sequence ID" value="AEK44400.1"/>
    <property type="molecule type" value="Genomic_DNA"/>
</dbReference>
<feature type="compositionally biased region" description="Low complexity" evidence="1">
    <location>
        <begin position="145"/>
        <end position="165"/>
    </location>
</feature>
<keyword evidence="3" id="KW-1185">Reference proteome</keyword>
<feature type="region of interest" description="Disordered" evidence="1">
    <location>
        <begin position="94"/>
        <end position="165"/>
    </location>
</feature>
<evidence type="ECO:0000313" key="2">
    <source>
        <dbReference type="EMBL" id="AEK44400.1"/>
    </source>
</evidence>
<evidence type="ECO:0000313" key="3">
    <source>
        <dbReference type="Proteomes" id="UP000006138"/>
    </source>
</evidence>
<evidence type="ECO:0000256" key="1">
    <source>
        <dbReference type="SAM" id="MobiDB-lite"/>
    </source>
</evidence>
<feature type="compositionally biased region" description="Basic residues" evidence="1">
    <location>
        <begin position="104"/>
        <end position="121"/>
    </location>
</feature>
<sequence length="165" mass="18222">MREDLIHELVNGRSRFSEREKVFGDVRGELIAKAGVYTACEARKGELTSTGGGLEQAHEQLVLAQEREGAGAVLLARRLEELRYQRRMADLPADLDDMPEHQGGTRRRPTRTRHSGRRRRTCTPTGTSTWPRWRPAANADTGACSPARLTASSSLSTSCSSSRST</sequence>